<protein>
    <submittedName>
        <fullName evidence="1">CPBP family intramembrane metalloprotease</fullName>
    </submittedName>
</protein>
<proteinExistence type="predicted"/>
<dbReference type="Proteomes" id="UP000306319">
    <property type="component" value="Unassembled WGS sequence"/>
</dbReference>
<gene>
    <name evidence="1" type="ORF">E5331_16995</name>
</gene>
<keyword evidence="1" id="KW-0645">Protease</keyword>
<organism evidence="1 2">
    <name type="scientific">Lepagella muris</name>
    <dbReference type="NCBI Taxonomy" id="3032870"/>
    <lineage>
        <taxon>Bacteria</taxon>
        <taxon>Pseudomonadati</taxon>
        <taxon>Bacteroidota</taxon>
        <taxon>Bacteroidia</taxon>
        <taxon>Bacteroidales</taxon>
        <taxon>Muribaculaceae</taxon>
        <taxon>Lepagella</taxon>
    </lineage>
</organism>
<keyword evidence="1" id="KW-0482">Metalloprotease</keyword>
<reference evidence="1" key="1">
    <citation type="submission" date="2019-04" db="EMBL/GenBank/DDBJ databases">
        <title>Microbes associate with the intestines of laboratory mice.</title>
        <authorList>
            <person name="Navarre W."/>
            <person name="Wong E."/>
            <person name="Huang K."/>
            <person name="Tropini C."/>
            <person name="Ng K."/>
            <person name="Yu B."/>
        </authorList>
    </citation>
    <scope>NUCLEOTIDE SEQUENCE</scope>
    <source>
        <strain evidence="1">NM04_E33</strain>
    </source>
</reference>
<accession>A0AC61RBH8</accession>
<evidence type="ECO:0000313" key="2">
    <source>
        <dbReference type="Proteomes" id="UP000306319"/>
    </source>
</evidence>
<keyword evidence="1" id="KW-0378">Hydrolase</keyword>
<comment type="caution">
    <text evidence="1">The sequence shown here is derived from an EMBL/GenBank/DDBJ whole genome shotgun (WGS) entry which is preliminary data.</text>
</comment>
<name>A0AC61RBH8_9BACT</name>
<keyword evidence="2" id="KW-1185">Reference proteome</keyword>
<dbReference type="EMBL" id="SRYB01000034">
    <property type="protein sequence ID" value="TGY76893.1"/>
    <property type="molecule type" value="Genomic_DNA"/>
</dbReference>
<evidence type="ECO:0000313" key="1">
    <source>
        <dbReference type="EMBL" id="TGY76893.1"/>
    </source>
</evidence>
<sequence length="301" mass="32817">MIANDGKVNLRGNAGLRLMVLFGAFSVCFLVLGGILLGLSAACGGDQNHTYMMLTSALQCLIVFCLPAWLCARYSSDSPGGWLGLSTSPSLKGIIGVILLFVLALPALNQVIYWNENIHFPEWASGIEKSFRDMEDQAATMTKVALDYQGIWGMLATVGVVGVLTGFSEEMFFRGALQGIMSRSRIGNTASIWIGAVVFTTMHFQFFGFVPRLLMGAMFGYLFNWSRTLWLPIFAHALNNSVVVVSNHFIGGADSDGVNGLGIVENGEIPWAALASLMATAIFLYRFRKYFFIKTKSAIDS</sequence>